<dbReference type="NCBIfam" id="TIGR00254">
    <property type="entry name" value="GGDEF"/>
    <property type="match status" value="1"/>
</dbReference>
<dbReference type="EMBL" id="BAABWD010000001">
    <property type="protein sequence ID" value="GAA6129973.1"/>
    <property type="molecule type" value="Genomic_DNA"/>
</dbReference>
<dbReference type="Pfam" id="PF00990">
    <property type="entry name" value="GGDEF"/>
    <property type="match status" value="1"/>
</dbReference>
<gene>
    <name evidence="4" type="ORF">NBRC116187_03330</name>
</gene>
<dbReference type="SUPFAM" id="SSF141868">
    <property type="entry name" value="EAL domain-like"/>
    <property type="match status" value="1"/>
</dbReference>
<dbReference type="InterPro" id="IPR000160">
    <property type="entry name" value="GGDEF_dom"/>
</dbReference>
<dbReference type="CDD" id="cd01949">
    <property type="entry name" value="GGDEF"/>
    <property type="match status" value="1"/>
</dbReference>
<dbReference type="Gene3D" id="3.20.20.450">
    <property type="entry name" value="EAL domain"/>
    <property type="match status" value="1"/>
</dbReference>
<feature type="domain" description="EAL" evidence="2">
    <location>
        <begin position="377"/>
        <end position="631"/>
    </location>
</feature>
<dbReference type="InterPro" id="IPR001633">
    <property type="entry name" value="EAL_dom"/>
</dbReference>
<feature type="transmembrane region" description="Helical" evidence="1">
    <location>
        <begin position="50"/>
        <end position="66"/>
    </location>
</feature>
<keyword evidence="1" id="KW-0812">Transmembrane</keyword>
<protein>
    <recommendedName>
        <fullName evidence="6">Diguanylate cyclase (GGDEF) domain-containing protein</fullName>
    </recommendedName>
</protein>
<dbReference type="Pfam" id="PF00563">
    <property type="entry name" value="EAL"/>
    <property type="match status" value="1"/>
</dbReference>
<dbReference type="Gene3D" id="3.30.70.270">
    <property type="match status" value="1"/>
</dbReference>
<dbReference type="InterPro" id="IPR029787">
    <property type="entry name" value="Nucleotide_cyclase"/>
</dbReference>
<keyword evidence="1" id="KW-0472">Membrane</keyword>
<evidence type="ECO:0000259" key="3">
    <source>
        <dbReference type="PROSITE" id="PS50887"/>
    </source>
</evidence>
<feature type="transmembrane region" description="Helical" evidence="1">
    <location>
        <begin position="155"/>
        <end position="177"/>
    </location>
</feature>
<organism evidence="4 5">
    <name type="scientific">Halopseudomonas sabulinigri</name>
    <dbReference type="NCBI Taxonomy" id="472181"/>
    <lineage>
        <taxon>Bacteria</taxon>
        <taxon>Pseudomonadati</taxon>
        <taxon>Pseudomonadota</taxon>
        <taxon>Gammaproteobacteria</taxon>
        <taxon>Pseudomonadales</taxon>
        <taxon>Pseudomonadaceae</taxon>
        <taxon>Halopseudomonas</taxon>
    </lineage>
</organism>
<feature type="transmembrane region" description="Helical" evidence="1">
    <location>
        <begin position="124"/>
        <end position="143"/>
    </location>
</feature>
<feature type="transmembrane region" description="Helical" evidence="1">
    <location>
        <begin position="78"/>
        <end position="95"/>
    </location>
</feature>
<dbReference type="PROSITE" id="PS50883">
    <property type="entry name" value="EAL"/>
    <property type="match status" value="1"/>
</dbReference>
<proteinExistence type="predicted"/>
<evidence type="ECO:0008006" key="6">
    <source>
        <dbReference type="Google" id="ProtNLM"/>
    </source>
</evidence>
<dbReference type="InterPro" id="IPR035919">
    <property type="entry name" value="EAL_sf"/>
</dbReference>
<accession>A0ABP9ZKH3</accession>
<keyword evidence="5" id="KW-1185">Reference proteome</keyword>
<dbReference type="PANTHER" id="PTHR44757:SF2">
    <property type="entry name" value="BIOFILM ARCHITECTURE MAINTENANCE PROTEIN MBAA"/>
    <property type="match status" value="1"/>
</dbReference>
<evidence type="ECO:0000313" key="5">
    <source>
        <dbReference type="Proteomes" id="UP001486808"/>
    </source>
</evidence>
<dbReference type="SMART" id="SM00052">
    <property type="entry name" value="EAL"/>
    <property type="match status" value="1"/>
</dbReference>
<dbReference type="PROSITE" id="PS50887">
    <property type="entry name" value="GGDEF"/>
    <property type="match status" value="1"/>
</dbReference>
<dbReference type="InterPro" id="IPR052155">
    <property type="entry name" value="Biofilm_reg_signaling"/>
</dbReference>
<dbReference type="SMART" id="SM00267">
    <property type="entry name" value="GGDEF"/>
    <property type="match status" value="1"/>
</dbReference>
<dbReference type="SUPFAM" id="SSF55073">
    <property type="entry name" value="Nucleotide cyclase"/>
    <property type="match status" value="1"/>
</dbReference>
<sequence length="636" mass="69855">MPNMQEETDLESLLQSSVRTQQADRLMLIANALAVILLLIALRTLSSGDLFNSGLVAAAFTVVMFARQLNRRGRVDASVRLVLVALTLVVSLSMWHSQGLYSGAILAFPALLVVAGTVASRGLFLTLLGLMLCVVAFISYAAVSGLKAYYPAPMGVGRVVVVSCILVVSALAISLLMRDLRSARMLLQQEMRRLHSSEAKLTHLAHHDPLTDLPNREAIATLVQGSIERARGQGRQLALLFVDIDNFKTINDSLGYAAGDELLQAIAGRLKQAIRGADTVSRQGGDEFIMTLPDLDSQDTAITVARRMQEIVSQPIQLRDMQLITSLSIGIALFPRDGDDFSALLRKAELAMQRAKSTGRNSYCLFDEQMNVNTHERLGIEQDLRQALVRSEFVLHFQPIVDLTANKLVGAEALLRWHHPERGLLGPDLFIGVAEQSGLITEIGEWVLNEACHEAARWQRQGARGLAVSVNLSTVQLHRGDLEAIIAQALVASALPPALLELELTESMLLEKSDSFIQRLRSLKELGVKLSIDDFGTGYSNLSYLQRFQVDKLKIDKSFVTNLSSNEQNRAIVTAIIQMAHSLKLKTTAEGIEHQVVKSILKSLGCHFGQGYLFAKPMPADDFLGLAQQARVERER</sequence>
<name>A0ABP9ZKH3_9GAMM</name>
<dbReference type="Proteomes" id="UP001486808">
    <property type="component" value="Unassembled WGS sequence"/>
</dbReference>
<evidence type="ECO:0000259" key="2">
    <source>
        <dbReference type="PROSITE" id="PS50883"/>
    </source>
</evidence>
<reference evidence="4 5" key="1">
    <citation type="submission" date="2024-04" db="EMBL/GenBank/DDBJ databases">
        <title>Draft genome sequence of Halopseudomonas sabulinigri NBRC 116187.</title>
        <authorList>
            <person name="Miyakawa T."/>
            <person name="Kusuya Y."/>
            <person name="Miura T."/>
        </authorList>
    </citation>
    <scope>NUCLEOTIDE SEQUENCE [LARGE SCALE GENOMIC DNA]</scope>
    <source>
        <strain evidence="4 5">4NH20-0042</strain>
    </source>
</reference>
<feature type="transmembrane region" description="Helical" evidence="1">
    <location>
        <begin position="26"/>
        <end position="44"/>
    </location>
</feature>
<keyword evidence="1" id="KW-1133">Transmembrane helix</keyword>
<dbReference type="RefSeq" id="WP_353385891.1">
    <property type="nucleotide sequence ID" value="NZ_BAABWD010000001.1"/>
</dbReference>
<evidence type="ECO:0000313" key="4">
    <source>
        <dbReference type="EMBL" id="GAA6129973.1"/>
    </source>
</evidence>
<comment type="caution">
    <text evidence="4">The sequence shown here is derived from an EMBL/GenBank/DDBJ whole genome shotgun (WGS) entry which is preliminary data.</text>
</comment>
<evidence type="ECO:0000256" key="1">
    <source>
        <dbReference type="SAM" id="Phobius"/>
    </source>
</evidence>
<dbReference type="PANTHER" id="PTHR44757">
    <property type="entry name" value="DIGUANYLATE CYCLASE DGCP"/>
    <property type="match status" value="1"/>
</dbReference>
<dbReference type="InterPro" id="IPR043128">
    <property type="entry name" value="Rev_trsase/Diguanyl_cyclase"/>
</dbReference>
<dbReference type="CDD" id="cd01948">
    <property type="entry name" value="EAL"/>
    <property type="match status" value="1"/>
</dbReference>
<feature type="domain" description="GGDEF" evidence="3">
    <location>
        <begin position="235"/>
        <end position="368"/>
    </location>
</feature>